<dbReference type="Gene3D" id="1.10.1740.10">
    <property type="match status" value="1"/>
</dbReference>
<organism evidence="5 6">
    <name type="scientific">Rhodohalobacter barkolensis</name>
    <dbReference type="NCBI Taxonomy" id="2053187"/>
    <lineage>
        <taxon>Bacteria</taxon>
        <taxon>Pseudomonadati</taxon>
        <taxon>Balneolota</taxon>
        <taxon>Balneolia</taxon>
        <taxon>Balneolales</taxon>
        <taxon>Balneolaceae</taxon>
        <taxon>Rhodohalobacter</taxon>
    </lineage>
</organism>
<evidence type="ECO:0000313" key="6">
    <source>
        <dbReference type="Proteomes" id="UP000233398"/>
    </source>
</evidence>
<keyword evidence="4" id="KW-0804">Transcription</keyword>
<comment type="similarity">
    <text evidence="1">Belongs to the sigma-70 factor family. ECF subfamily.</text>
</comment>
<gene>
    <name evidence="5" type="ORF">CWD77_05040</name>
</gene>
<dbReference type="NCBIfam" id="TIGR02937">
    <property type="entry name" value="sigma70-ECF"/>
    <property type="match status" value="1"/>
</dbReference>
<dbReference type="InterPro" id="IPR013325">
    <property type="entry name" value="RNA_pol_sigma_r2"/>
</dbReference>
<dbReference type="PANTHER" id="PTHR43133:SF51">
    <property type="entry name" value="RNA POLYMERASE SIGMA FACTOR"/>
    <property type="match status" value="1"/>
</dbReference>
<dbReference type="EMBL" id="PISP01000001">
    <property type="protein sequence ID" value="PKD44830.1"/>
    <property type="molecule type" value="Genomic_DNA"/>
</dbReference>
<keyword evidence="6" id="KW-1185">Reference proteome</keyword>
<proteinExistence type="inferred from homology"/>
<dbReference type="InterPro" id="IPR039425">
    <property type="entry name" value="RNA_pol_sigma-70-like"/>
</dbReference>
<comment type="caution">
    <text evidence="5">The sequence shown here is derived from an EMBL/GenBank/DDBJ whole genome shotgun (WGS) entry which is preliminary data.</text>
</comment>
<protein>
    <submittedName>
        <fullName evidence="5">Sigma-70 family RNA polymerase sigma factor</fullName>
    </submittedName>
</protein>
<dbReference type="InterPro" id="IPR013324">
    <property type="entry name" value="RNA_pol_sigma_r3/r4-like"/>
</dbReference>
<dbReference type="OrthoDB" id="1523783at2"/>
<evidence type="ECO:0000313" key="5">
    <source>
        <dbReference type="EMBL" id="PKD44830.1"/>
    </source>
</evidence>
<dbReference type="RefSeq" id="WP_101072118.1">
    <property type="nucleotide sequence ID" value="NZ_PISP01000001.1"/>
</dbReference>
<keyword evidence="3" id="KW-0731">Sigma factor</keyword>
<dbReference type="SUPFAM" id="SSF88659">
    <property type="entry name" value="Sigma3 and sigma4 domains of RNA polymerase sigma factors"/>
    <property type="match status" value="1"/>
</dbReference>
<keyword evidence="2" id="KW-0805">Transcription regulation</keyword>
<evidence type="ECO:0000256" key="4">
    <source>
        <dbReference type="ARBA" id="ARBA00023163"/>
    </source>
</evidence>
<dbReference type="GO" id="GO:0006352">
    <property type="term" value="P:DNA-templated transcription initiation"/>
    <property type="evidence" value="ECO:0007669"/>
    <property type="project" value="InterPro"/>
</dbReference>
<evidence type="ECO:0000256" key="3">
    <source>
        <dbReference type="ARBA" id="ARBA00023082"/>
    </source>
</evidence>
<dbReference type="Proteomes" id="UP000233398">
    <property type="component" value="Unassembled WGS sequence"/>
</dbReference>
<reference evidence="5 6" key="1">
    <citation type="submission" date="2017-11" db="EMBL/GenBank/DDBJ databases">
        <title>Rhodohalobacter 15182 sp. nov., isolated from a salt lake.</title>
        <authorList>
            <person name="Han S."/>
        </authorList>
    </citation>
    <scope>NUCLEOTIDE SEQUENCE [LARGE SCALE GENOMIC DNA]</scope>
    <source>
        <strain evidence="5 6">15182</strain>
    </source>
</reference>
<sequence>MSISAKRRVDYSALVDYIQEENIRKTNHLLEEMIPKLVEYLQVTVAATEESAKECVQQAFLNVYERILGGKLNDPKSLLSYMMMTARNEYFNQYRKNGRLISDEFVTSSISEPAEQIDRLVEQERKELLFECIGELDDESQMFILYFINHPDCTTKEASDYFSLSEANVRTKKYRITHQLHSLFKMKEAVKDI</sequence>
<dbReference type="GO" id="GO:0016987">
    <property type="term" value="F:sigma factor activity"/>
    <property type="evidence" value="ECO:0007669"/>
    <property type="project" value="UniProtKB-KW"/>
</dbReference>
<evidence type="ECO:0000256" key="1">
    <source>
        <dbReference type="ARBA" id="ARBA00010641"/>
    </source>
</evidence>
<evidence type="ECO:0000256" key="2">
    <source>
        <dbReference type="ARBA" id="ARBA00023015"/>
    </source>
</evidence>
<dbReference type="PANTHER" id="PTHR43133">
    <property type="entry name" value="RNA POLYMERASE ECF-TYPE SIGMA FACTO"/>
    <property type="match status" value="1"/>
</dbReference>
<dbReference type="SUPFAM" id="SSF88946">
    <property type="entry name" value="Sigma2 domain of RNA polymerase sigma factors"/>
    <property type="match status" value="1"/>
</dbReference>
<dbReference type="AlphaFoldDB" id="A0A2N0VKX4"/>
<accession>A0A2N0VKX4</accession>
<dbReference type="InterPro" id="IPR014284">
    <property type="entry name" value="RNA_pol_sigma-70_dom"/>
</dbReference>
<name>A0A2N0VKX4_9BACT</name>